<dbReference type="GO" id="GO:0032787">
    <property type="term" value="P:monocarboxylic acid metabolic process"/>
    <property type="evidence" value="ECO:0007669"/>
    <property type="project" value="UniProtKB-ARBA"/>
</dbReference>
<gene>
    <name evidence="2" type="ORF">AKJ56_01035</name>
</gene>
<comment type="caution">
    <text evidence="2">The sequence shown here is derived from an EMBL/GenBank/DDBJ whole genome shotgun (WGS) entry which is preliminary data.</text>
</comment>
<evidence type="ECO:0000313" key="3">
    <source>
        <dbReference type="Proteomes" id="UP000070175"/>
    </source>
</evidence>
<dbReference type="EMBL" id="LHYJ01000011">
    <property type="protein sequence ID" value="KXB08531.1"/>
    <property type="molecule type" value="Genomic_DNA"/>
</dbReference>
<dbReference type="PRINTS" id="PR00080">
    <property type="entry name" value="SDRFAMILY"/>
</dbReference>
<dbReference type="PIRSF" id="PIRSF000126">
    <property type="entry name" value="11-beta-HSD1"/>
    <property type="match status" value="1"/>
</dbReference>
<keyword evidence="3" id="KW-1185">Reference proteome</keyword>
<dbReference type="PRINTS" id="PR00081">
    <property type="entry name" value="GDHRDH"/>
</dbReference>
<name>A0A133VQ45_9EURY</name>
<evidence type="ECO:0008006" key="4">
    <source>
        <dbReference type="Google" id="ProtNLM"/>
    </source>
</evidence>
<accession>A0A133VQ45</accession>
<sequence>MDLLDQVAIITGSSSGIGRVIAKRMAEAGANVSIAARRLNLLEELAEEIEEEEGTKALPIKTDMAEPSDIDNLVEETMDEYGKIDILVNNAGVNLAGGDPLEQSRESTMKEVKINFTGLYILSQEVAKKMLEREYGRIINISSIAADVGIPGMTVYGGTKKGVRGLTQALAIHLARHGINVNSISPGLTKVKRIEKVIKEKGDEIFDLERIPKERLARPEEIADTAVFLSSELSEYITGVNINVDGGVQYTAGMYL</sequence>
<evidence type="ECO:0000313" key="2">
    <source>
        <dbReference type="EMBL" id="KXB08531.1"/>
    </source>
</evidence>
<dbReference type="InterPro" id="IPR002347">
    <property type="entry name" value="SDR_fam"/>
</dbReference>
<dbReference type="SUPFAM" id="SSF51735">
    <property type="entry name" value="NAD(P)-binding Rossmann-fold domains"/>
    <property type="match status" value="1"/>
</dbReference>
<dbReference type="InterPro" id="IPR036291">
    <property type="entry name" value="NAD(P)-bd_dom_sf"/>
</dbReference>
<dbReference type="InterPro" id="IPR020904">
    <property type="entry name" value="Sc_DH/Rdtase_CS"/>
</dbReference>
<reference evidence="2 3" key="1">
    <citation type="journal article" date="2016" name="Sci. Rep.">
        <title>Metabolic traits of an uncultured archaeal lineage -MSBL1- from brine pools of the Red Sea.</title>
        <authorList>
            <person name="Mwirichia R."/>
            <person name="Alam I."/>
            <person name="Rashid M."/>
            <person name="Vinu M."/>
            <person name="Ba-Alawi W."/>
            <person name="Anthony Kamau A."/>
            <person name="Kamanda Ngugi D."/>
            <person name="Goker M."/>
            <person name="Klenk H.P."/>
            <person name="Bajic V."/>
            <person name="Stingl U."/>
        </authorList>
    </citation>
    <scope>NUCLEOTIDE SEQUENCE [LARGE SCALE GENOMIC DNA]</scope>
    <source>
        <strain evidence="2">SCGC-AAA382N08</strain>
    </source>
</reference>
<dbReference type="FunFam" id="3.40.50.720:FF:000084">
    <property type="entry name" value="Short-chain dehydrogenase reductase"/>
    <property type="match status" value="1"/>
</dbReference>
<dbReference type="NCBIfam" id="NF005559">
    <property type="entry name" value="PRK07231.1"/>
    <property type="match status" value="1"/>
</dbReference>
<dbReference type="PROSITE" id="PS00061">
    <property type="entry name" value="ADH_SHORT"/>
    <property type="match status" value="1"/>
</dbReference>
<dbReference type="Proteomes" id="UP000070175">
    <property type="component" value="Unassembled WGS sequence"/>
</dbReference>
<evidence type="ECO:0000256" key="1">
    <source>
        <dbReference type="ARBA" id="ARBA00006484"/>
    </source>
</evidence>
<dbReference type="PANTHER" id="PTHR42879:SF2">
    <property type="entry name" value="3-OXOACYL-[ACYL-CARRIER-PROTEIN] REDUCTASE FABG"/>
    <property type="match status" value="1"/>
</dbReference>
<dbReference type="CDD" id="cd05233">
    <property type="entry name" value="SDR_c"/>
    <property type="match status" value="1"/>
</dbReference>
<dbReference type="Gene3D" id="3.40.50.720">
    <property type="entry name" value="NAD(P)-binding Rossmann-like Domain"/>
    <property type="match status" value="1"/>
</dbReference>
<dbReference type="PANTHER" id="PTHR42879">
    <property type="entry name" value="3-OXOACYL-(ACYL-CARRIER-PROTEIN) REDUCTASE"/>
    <property type="match status" value="1"/>
</dbReference>
<dbReference type="InterPro" id="IPR050259">
    <property type="entry name" value="SDR"/>
</dbReference>
<dbReference type="AlphaFoldDB" id="A0A133VQ45"/>
<comment type="similarity">
    <text evidence="1">Belongs to the short-chain dehydrogenases/reductases (SDR) family.</text>
</comment>
<protein>
    <recommendedName>
        <fullName evidence="4">Short-chain dehydrogenase</fullName>
    </recommendedName>
</protein>
<organism evidence="2 3">
    <name type="scientific">candidate division MSBL1 archaeon SCGC-AAA382N08</name>
    <dbReference type="NCBI Taxonomy" id="1698285"/>
    <lineage>
        <taxon>Archaea</taxon>
        <taxon>Methanobacteriati</taxon>
        <taxon>Methanobacteriota</taxon>
        <taxon>candidate division MSBL1</taxon>
    </lineage>
</organism>
<proteinExistence type="inferred from homology"/>
<dbReference type="Pfam" id="PF13561">
    <property type="entry name" value="adh_short_C2"/>
    <property type="match status" value="1"/>
</dbReference>